<keyword evidence="3" id="KW-1185">Reference proteome</keyword>
<feature type="transmembrane region" description="Helical" evidence="1">
    <location>
        <begin position="72"/>
        <end position="90"/>
    </location>
</feature>
<gene>
    <name evidence="2" type="ORF">ILYODFUR_028135</name>
</gene>
<name>A0ABV0U9F9_9TELE</name>
<organism evidence="2 3">
    <name type="scientific">Ilyodon furcidens</name>
    <name type="common">goldbreast splitfin</name>
    <dbReference type="NCBI Taxonomy" id="33524"/>
    <lineage>
        <taxon>Eukaryota</taxon>
        <taxon>Metazoa</taxon>
        <taxon>Chordata</taxon>
        <taxon>Craniata</taxon>
        <taxon>Vertebrata</taxon>
        <taxon>Euteleostomi</taxon>
        <taxon>Actinopterygii</taxon>
        <taxon>Neopterygii</taxon>
        <taxon>Teleostei</taxon>
        <taxon>Neoteleostei</taxon>
        <taxon>Acanthomorphata</taxon>
        <taxon>Ovalentaria</taxon>
        <taxon>Atherinomorphae</taxon>
        <taxon>Cyprinodontiformes</taxon>
        <taxon>Goodeidae</taxon>
        <taxon>Ilyodon</taxon>
    </lineage>
</organism>
<dbReference type="InterPro" id="IPR051415">
    <property type="entry name" value="LAAT-1"/>
</dbReference>
<feature type="transmembrane region" description="Helical" evidence="1">
    <location>
        <begin position="151"/>
        <end position="172"/>
    </location>
</feature>
<feature type="transmembrane region" description="Helical" evidence="1">
    <location>
        <begin position="184"/>
        <end position="205"/>
    </location>
</feature>
<dbReference type="PANTHER" id="PTHR16201">
    <property type="entry name" value="SEVEN TRANSMEMBRANE PROTEIN 1-RELATED"/>
    <property type="match status" value="1"/>
</dbReference>
<evidence type="ECO:0000256" key="1">
    <source>
        <dbReference type="SAM" id="Phobius"/>
    </source>
</evidence>
<feature type="transmembrane region" description="Helical" evidence="1">
    <location>
        <begin position="30"/>
        <end position="51"/>
    </location>
</feature>
<sequence>MCQKCKLRGEYSGETILVFYSFLGHLCSSVGAVLSSQLLIQCIFCCLPVFLCWNSKTQRRLRAMKRRRRQHLLAVGVLMVVAGGFLKSRVDPALRSVSGRKLLHSSMQISSWSPIMDNKEILGYILGLLAFVISWTSRFPVLCRARRGQMYIFSGLLCSVSGALYTAAILLYDVRVEFLIRVMPWLLSSIGCVILDLLISIIHWWKTGTRQMTVKLSADTERLLDMQRKPSSAQTNVLQSSHLLL</sequence>
<accession>A0ABV0U9F9</accession>
<evidence type="ECO:0000313" key="3">
    <source>
        <dbReference type="Proteomes" id="UP001482620"/>
    </source>
</evidence>
<dbReference type="PANTHER" id="PTHR16201:SF53">
    <property type="entry name" value="TRANSMEMBRANE PROTEIN 44"/>
    <property type="match status" value="1"/>
</dbReference>
<dbReference type="Proteomes" id="UP001482620">
    <property type="component" value="Unassembled WGS sequence"/>
</dbReference>
<keyword evidence="1" id="KW-0812">Transmembrane</keyword>
<evidence type="ECO:0008006" key="4">
    <source>
        <dbReference type="Google" id="ProtNLM"/>
    </source>
</evidence>
<feature type="transmembrane region" description="Helical" evidence="1">
    <location>
        <begin position="121"/>
        <end position="139"/>
    </location>
</feature>
<keyword evidence="1" id="KW-0472">Membrane</keyword>
<dbReference type="EMBL" id="JAHRIQ010061723">
    <property type="protein sequence ID" value="MEQ2241711.1"/>
    <property type="molecule type" value="Genomic_DNA"/>
</dbReference>
<comment type="caution">
    <text evidence="2">The sequence shown here is derived from an EMBL/GenBank/DDBJ whole genome shotgun (WGS) entry which is preliminary data.</text>
</comment>
<protein>
    <recommendedName>
        <fullName evidence="4">Transmembrane protein 44</fullName>
    </recommendedName>
</protein>
<keyword evidence="1" id="KW-1133">Transmembrane helix</keyword>
<reference evidence="2 3" key="1">
    <citation type="submission" date="2021-06" db="EMBL/GenBank/DDBJ databases">
        <authorList>
            <person name="Palmer J.M."/>
        </authorList>
    </citation>
    <scope>NUCLEOTIDE SEQUENCE [LARGE SCALE GENOMIC DNA]</scope>
    <source>
        <strain evidence="3">if_2019</strain>
        <tissue evidence="2">Muscle</tissue>
    </source>
</reference>
<evidence type="ECO:0000313" key="2">
    <source>
        <dbReference type="EMBL" id="MEQ2241711.1"/>
    </source>
</evidence>
<proteinExistence type="predicted"/>